<dbReference type="EMBL" id="KZ819852">
    <property type="protein sequence ID" value="PWN51324.1"/>
    <property type="molecule type" value="Genomic_DNA"/>
</dbReference>
<evidence type="ECO:0000313" key="2">
    <source>
        <dbReference type="Proteomes" id="UP000245626"/>
    </source>
</evidence>
<protein>
    <submittedName>
        <fullName evidence="1">Uncharacterized protein</fullName>
    </submittedName>
</protein>
<gene>
    <name evidence="1" type="ORF">IE53DRAFT_54681</name>
</gene>
<keyword evidence="2" id="KW-1185">Reference proteome</keyword>
<proteinExistence type="predicted"/>
<organism evidence="1 2">
    <name type="scientific">Violaceomyces palustris</name>
    <dbReference type="NCBI Taxonomy" id="1673888"/>
    <lineage>
        <taxon>Eukaryota</taxon>
        <taxon>Fungi</taxon>
        <taxon>Dikarya</taxon>
        <taxon>Basidiomycota</taxon>
        <taxon>Ustilaginomycotina</taxon>
        <taxon>Ustilaginomycetes</taxon>
        <taxon>Violaceomycetales</taxon>
        <taxon>Violaceomycetaceae</taxon>
        <taxon>Violaceomyces</taxon>
    </lineage>
</organism>
<dbReference type="Proteomes" id="UP000245626">
    <property type="component" value="Unassembled WGS sequence"/>
</dbReference>
<accession>A0ACD0P056</accession>
<name>A0ACD0P056_9BASI</name>
<evidence type="ECO:0000313" key="1">
    <source>
        <dbReference type="EMBL" id="PWN51324.1"/>
    </source>
</evidence>
<sequence length="134" mass="14420">MEEKRIESGSSLPRPPLSSLMIDPIPSFPPSLGISSPPSSLFILPLPPLRRTPFPALRFLPRDTQFAVRKIKPAAFSPTSQSTNSSLSEALCVGDVHLLVFDSILTLFSASASSPPPPPPTPFSLDSAQVDHFK</sequence>
<reference evidence="1 2" key="1">
    <citation type="journal article" date="2018" name="Mol. Biol. Evol.">
        <title>Broad Genomic Sampling Reveals a Smut Pathogenic Ancestry of the Fungal Clade Ustilaginomycotina.</title>
        <authorList>
            <person name="Kijpornyongpan T."/>
            <person name="Mondo S.J."/>
            <person name="Barry K."/>
            <person name="Sandor L."/>
            <person name="Lee J."/>
            <person name="Lipzen A."/>
            <person name="Pangilinan J."/>
            <person name="LaButti K."/>
            <person name="Hainaut M."/>
            <person name="Henrissat B."/>
            <person name="Grigoriev I.V."/>
            <person name="Spatafora J.W."/>
            <person name="Aime M.C."/>
        </authorList>
    </citation>
    <scope>NUCLEOTIDE SEQUENCE [LARGE SCALE GENOMIC DNA]</scope>
    <source>
        <strain evidence="1 2">SA 807</strain>
    </source>
</reference>